<sequence>MLTTEVIAFFGGKSKVAAALKVSPAAVSQWGTEPPQSRQYQVQVLTDGKLRATVKASTQQAA</sequence>
<dbReference type="GO" id="GO:0003677">
    <property type="term" value="F:DNA binding"/>
    <property type="evidence" value="ECO:0007669"/>
    <property type="project" value="InterPro"/>
</dbReference>
<name>A0A2T4FIT8_9PSED</name>
<dbReference type="SUPFAM" id="SSF47413">
    <property type="entry name" value="lambda repressor-like DNA-binding domains"/>
    <property type="match status" value="1"/>
</dbReference>
<organism evidence="1 2">
    <name type="scientific">Pseudomonas aylmerensis</name>
    <dbReference type="NCBI Taxonomy" id="1869229"/>
    <lineage>
        <taxon>Bacteria</taxon>
        <taxon>Pseudomonadati</taxon>
        <taxon>Pseudomonadota</taxon>
        <taxon>Gammaproteobacteria</taxon>
        <taxon>Pseudomonadales</taxon>
        <taxon>Pseudomonadaceae</taxon>
        <taxon>Pseudomonas</taxon>
    </lineage>
</organism>
<reference evidence="1 2" key="1">
    <citation type="submission" date="2018-03" db="EMBL/GenBank/DDBJ databases">
        <title>Diversity of bacteria associated with corn roots inoculated with woodland soils in Canada, and Description of Pseudomonas aylmerense sp. nov.</title>
        <authorList>
            <person name="Tambong J.T."/>
            <person name="Xu R."/>
            <person name="Tchagang C."/>
        </authorList>
    </citation>
    <scope>NUCLEOTIDE SEQUENCE [LARGE SCALE GENOMIC DNA]</scope>
    <source>
        <strain evidence="1 2">S1E44</strain>
    </source>
</reference>
<dbReference type="RefSeq" id="WP_083221312.1">
    <property type="nucleotide sequence ID" value="NZ_MAUE01000002.1"/>
</dbReference>
<dbReference type="Proteomes" id="UP000240571">
    <property type="component" value="Unassembled WGS sequence"/>
</dbReference>
<dbReference type="Gene3D" id="1.10.260.40">
    <property type="entry name" value="lambda repressor-like DNA-binding domains"/>
    <property type="match status" value="1"/>
</dbReference>
<gene>
    <name evidence="1" type="ORF">C9382_31340</name>
</gene>
<dbReference type="InterPro" id="IPR010982">
    <property type="entry name" value="Lambda_DNA-bd_dom_sf"/>
</dbReference>
<dbReference type="AlphaFoldDB" id="A0A2T4FIT8"/>
<evidence type="ECO:0000313" key="1">
    <source>
        <dbReference type="EMBL" id="PTC23320.1"/>
    </source>
</evidence>
<dbReference type="OrthoDB" id="6693632at2"/>
<dbReference type="Pfam" id="PF14549">
    <property type="entry name" value="P22_Cro"/>
    <property type="match status" value="1"/>
</dbReference>
<accession>A0A2T4FIT8</accession>
<proteinExistence type="predicted"/>
<comment type="caution">
    <text evidence="1">The sequence shown here is derived from an EMBL/GenBank/DDBJ whole genome shotgun (WGS) entry which is preliminary data.</text>
</comment>
<evidence type="ECO:0000313" key="2">
    <source>
        <dbReference type="Proteomes" id="UP000240571"/>
    </source>
</evidence>
<protein>
    <submittedName>
        <fullName evidence="1">Cro/Cl family transcriptional regulator</fullName>
    </submittedName>
</protein>
<dbReference type="EMBL" id="PYWW01000059">
    <property type="protein sequence ID" value="PTC23320.1"/>
    <property type="molecule type" value="Genomic_DNA"/>
</dbReference>